<dbReference type="InterPro" id="IPR002004">
    <property type="entry name" value="PABP_HYD_C"/>
</dbReference>
<dbReference type="GO" id="GO:0003723">
    <property type="term" value="F:RNA binding"/>
    <property type="evidence" value="ECO:0007669"/>
    <property type="project" value="UniProtKB-UniRule"/>
</dbReference>
<feature type="domain" description="RRM" evidence="4">
    <location>
        <begin position="348"/>
        <end position="424"/>
    </location>
</feature>
<dbReference type="OrthoDB" id="296989at2759"/>
<evidence type="ECO:0000256" key="3">
    <source>
        <dbReference type="SAM" id="MobiDB-lite"/>
    </source>
</evidence>
<dbReference type="PANTHER" id="PTHR24012">
    <property type="entry name" value="RNA BINDING PROTEIN"/>
    <property type="match status" value="1"/>
</dbReference>
<dbReference type="PROSITE" id="PS51309">
    <property type="entry name" value="PABC"/>
    <property type="match status" value="1"/>
</dbReference>
<feature type="domain" description="PABC" evidence="5">
    <location>
        <begin position="538"/>
        <end position="620"/>
    </location>
</feature>
<dbReference type="FunFam" id="3.30.70.330:FF:001005">
    <property type="entry name" value="Uncharacterized protein"/>
    <property type="match status" value="1"/>
</dbReference>
<evidence type="ECO:0000313" key="6">
    <source>
        <dbReference type="EMBL" id="CAD8113691.1"/>
    </source>
</evidence>
<evidence type="ECO:0000256" key="1">
    <source>
        <dbReference type="ARBA" id="ARBA00022884"/>
    </source>
</evidence>
<reference evidence="6" key="1">
    <citation type="submission" date="2021-01" db="EMBL/GenBank/DDBJ databases">
        <authorList>
            <consortium name="Genoscope - CEA"/>
            <person name="William W."/>
        </authorList>
    </citation>
    <scope>NUCLEOTIDE SEQUENCE</scope>
</reference>
<sequence length="621" mass="72921">MQQKEIQQLPSQATPQQMKTIIFIENLDQGISEDYLYRKFKEVGEIQSLKITKDKTTQKSKGQAFITFAHPDSAEEARKKFNNQIFIRNIIRVKPYFNYHNADKKANIFINNLPEDADILELEQEFSKFGTVLSVDIHRDIQGKQLNYGYVQFEKKEDVDILIKRIGNHPIYHKGKQLKLEQFRAQSERKVESSSIYLRAFAKPLQQKYWEQDKVVRAIEYAWSLIIKEYLSRQGDQVKDCFVKIDQHTRQPWTMIQFETSEQAKYNLDICEQQRKHPCINSGAHHALELINKYGSPVNSDASEAFTIAEITQAFKEMAQDHNDTFKGESENFFYNMVYSKHLNPDDRLILIQNIRDDVTKEEIQNFLSRFGKVIRLTIRKTKNPKFQVQQCFVHYQTLEDSKRVRSEIYDENNEEISKKKKEIFKDGHVMMNILLSKTMRKEFKEVKKQSQSIFQNPGGRQLLQPPFIGPFRIIPPNPFPPGPPRPRPFPNQNPGSRRYPIPGDRHMPIPIPIPMPKRLEEPPKPQPYIQEFSDYTLVQNRMEEFLKIPVEDQRNVLGNLLFQKVFDVVKDKESTKKVVGMLIDPSQFEIGDILNMFEDSQELQTYIEDGLILIKDEPQK</sequence>
<feature type="domain" description="RRM" evidence="4">
    <location>
        <begin position="20"/>
        <end position="98"/>
    </location>
</feature>
<evidence type="ECO:0000256" key="2">
    <source>
        <dbReference type="PROSITE-ProRule" id="PRU00176"/>
    </source>
</evidence>
<dbReference type="CDD" id="cd00590">
    <property type="entry name" value="RRM_SF"/>
    <property type="match status" value="3"/>
</dbReference>
<keyword evidence="1 2" id="KW-0694">RNA-binding</keyword>
<evidence type="ECO:0000259" key="4">
    <source>
        <dbReference type="PROSITE" id="PS50102"/>
    </source>
</evidence>
<accession>A0A8S1QF91</accession>
<dbReference type="FunFam" id="3.30.70.330:FF:001457">
    <property type="match status" value="1"/>
</dbReference>
<dbReference type="InterPro" id="IPR000504">
    <property type="entry name" value="RRM_dom"/>
</dbReference>
<evidence type="ECO:0000313" key="7">
    <source>
        <dbReference type="Proteomes" id="UP000692954"/>
    </source>
</evidence>
<evidence type="ECO:0000259" key="5">
    <source>
        <dbReference type="PROSITE" id="PS51309"/>
    </source>
</evidence>
<dbReference type="AlphaFoldDB" id="A0A8S1QF91"/>
<organism evidence="6 7">
    <name type="scientific">Paramecium sonneborni</name>
    <dbReference type="NCBI Taxonomy" id="65129"/>
    <lineage>
        <taxon>Eukaryota</taxon>
        <taxon>Sar</taxon>
        <taxon>Alveolata</taxon>
        <taxon>Ciliophora</taxon>
        <taxon>Intramacronucleata</taxon>
        <taxon>Oligohymenophorea</taxon>
        <taxon>Peniculida</taxon>
        <taxon>Parameciidae</taxon>
        <taxon>Paramecium</taxon>
    </lineage>
</organism>
<protein>
    <recommendedName>
        <fullName evidence="8">Polyadenylate-binding protein</fullName>
    </recommendedName>
</protein>
<dbReference type="Pfam" id="PF00076">
    <property type="entry name" value="RRM_1"/>
    <property type="match status" value="3"/>
</dbReference>
<feature type="domain" description="RRM" evidence="4">
    <location>
        <begin position="106"/>
        <end position="185"/>
    </location>
</feature>
<comment type="caution">
    <text evidence="6">The sequence shown here is derived from an EMBL/GenBank/DDBJ whole genome shotgun (WGS) entry which is preliminary data.</text>
</comment>
<proteinExistence type="predicted"/>
<dbReference type="EMBL" id="CAJJDN010000104">
    <property type="protein sequence ID" value="CAD8113691.1"/>
    <property type="molecule type" value="Genomic_DNA"/>
</dbReference>
<dbReference type="SMART" id="SM00360">
    <property type="entry name" value="RRM"/>
    <property type="match status" value="3"/>
</dbReference>
<gene>
    <name evidence="6" type="ORF">PSON_ATCC_30995.1.T1040035</name>
</gene>
<dbReference type="FunFam" id="1.10.1900.10:FF:000012">
    <property type="entry name" value="Uncharacterized protein"/>
    <property type="match status" value="1"/>
</dbReference>
<feature type="compositionally biased region" description="Pro residues" evidence="3">
    <location>
        <begin position="479"/>
        <end position="492"/>
    </location>
</feature>
<keyword evidence="7" id="KW-1185">Reference proteome</keyword>
<name>A0A8S1QF91_9CILI</name>
<dbReference type="PROSITE" id="PS50102">
    <property type="entry name" value="RRM"/>
    <property type="match status" value="3"/>
</dbReference>
<evidence type="ECO:0008006" key="8">
    <source>
        <dbReference type="Google" id="ProtNLM"/>
    </source>
</evidence>
<dbReference type="Pfam" id="PF00658">
    <property type="entry name" value="MLLE"/>
    <property type="match status" value="1"/>
</dbReference>
<dbReference type="Proteomes" id="UP000692954">
    <property type="component" value="Unassembled WGS sequence"/>
</dbReference>
<dbReference type="FunFam" id="3.30.70.330:FF:001458">
    <property type="match status" value="1"/>
</dbReference>
<feature type="region of interest" description="Disordered" evidence="3">
    <location>
        <begin position="479"/>
        <end position="507"/>
    </location>
</feature>